<dbReference type="PANTHER" id="PTHR34822:SF1">
    <property type="entry name" value="GRPB FAMILY PROTEIN"/>
    <property type="match status" value="1"/>
</dbReference>
<dbReference type="EMBL" id="VIKS01000012">
    <property type="protein sequence ID" value="TQV85473.1"/>
    <property type="molecule type" value="Genomic_DNA"/>
</dbReference>
<keyword evidence="2" id="KW-1185">Reference proteome</keyword>
<gene>
    <name evidence="1" type="ORF">FLL46_20120</name>
</gene>
<dbReference type="InterPro" id="IPR007344">
    <property type="entry name" value="GrpB/CoaE"/>
</dbReference>
<dbReference type="AlphaFoldDB" id="A0A545U7T8"/>
<comment type="caution">
    <text evidence="1">The sequence shown here is derived from an EMBL/GenBank/DDBJ whole genome shotgun (WGS) entry which is preliminary data.</text>
</comment>
<dbReference type="RefSeq" id="WP_142933150.1">
    <property type="nucleotide sequence ID" value="NZ_ML660168.1"/>
</dbReference>
<dbReference type="SUPFAM" id="SSF81301">
    <property type="entry name" value="Nucleotidyltransferase"/>
    <property type="match status" value="1"/>
</dbReference>
<dbReference type="Proteomes" id="UP000315439">
    <property type="component" value="Unassembled WGS sequence"/>
</dbReference>
<sequence>MISILEYNPDWPDMFDEERRFIGSLLEDFIHGTIEHVGSTAVKGLAAKPVIDIMVGVKTLESSKKAIQIMEVNGYCYHPYKGDVMHWFCKPSPEIRTHHLHLVPFESKLWFERLAFRDYLRSHPIVAQEYAALKRQLARESNGDREKYTREKTSFICDVLKLVSANN</sequence>
<dbReference type="PANTHER" id="PTHR34822">
    <property type="entry name" value="GRPB DOMAIN PROTEIN (AFU_ORTHOLOGUE AFUA_1G01530)"/>
    <property type="match status" value="1"/>
</dbReference>
<evidence type="ECO:0000313" key="1">
    <source>
        <dbReference type="EMBL" id="TQV85473.1"/>
    </source>
</evidence>
<organism evidence="1 2">
    <name type="scientific">Aliikangiella coralliicola</name>
    <dbReference type="NCBI Taxonomy" id="2592383"/>
    <lineage>
        <taxon>Bacteria</taxon>
        <taxon>Pseudomonadati</taxon>
        <taxon>Pseudomonadota</taxon>
        <taxon>Gammaproteobacteria</taxon>
        <taxon>Oceanospirillales</taxon>
        <taxon>Pleioneaceae</taxon>
        <taxon>Aliikangiella</taxon>
    </lineage>
</organism>
<dbReference type="InterPro" id="IPR043519">
    <property type="entry name" value="NT_sf"/>
</dbReference>
<name>A0A545U7T8_9GAMM</name>
<dbReference type="Gene3D" id="3.30.460.10">
    <property type="entry name" value="Beta Polymerase, domain 2"/>
    <property type="match status" value="1"/>
</dbReference>
<protein>
    <submittedName>
        <fullName evidence="1">GrpB family protein</fullName>
    </submittedName>
</protein>
<dbReference type="OrthoDB" id="9799092at2"/>
<evidence type="ECO:0000313" key="2">
    <source>
        <dbReference type="Proteomes" id="UP000315439"/>
    </source>
</evidence>
<accession>A0A545U7T8</accession>
<proteinExistence type="predicted"/>
<dbReference type="Pfam" id="PF04229">
    <property type="entry name" value="GrpB"/>
    <property type="match status" value="1"/>
</dbReference>
<reference evidence="1 2" key="1">
    <citation type="submission" date="2019-07" db="EMBL/GenBank/DDBJ databases">
        <title>Draft genome for Aliikangiella sp. M105.</title>
        <authorList>
            <person name="Wang G."/>
        </authorList>
    </citation>
    <scope>NUCLEOTIDE SEQUENCE [LARGE SCALE GENOMIC DNA]</scope>
    <source>
        <strain evidence="1 2">M105</strain>
    </source>
</reference>